<dbReference type="AlphaFoldDB" id="A0A1L0AKY1"/>
<dbReference type="RefSeq" id="WP_075518487.1">
    <property type="nucleotide sequence ID" value="NZ_FPLD01000129.1"/>
</dbReference>
<protein>
    <submittedName>
        <fullName evidence="1">Ribonuclease</fullName>
    </submittedName>
</protein>
<dbReference type="EMBL" id="FPLD01000129">
    <property type="protein sequence ID" value="SGZ16543.1"/>
    <property type="molecule type" value="Genomic_DNA"/>
</dbReference>
<evidence type="ECO:0000313" key="2">
    <source>
        <dbReference type="Proteomes" id="UP000183794"/>
    </source>
</evidence>
<organism evidence="1 2">
    <name type="scientific">Moritella viscosa</name>
    <dbReference type="NCBI Taxonomy" id="80854"/>
    <lineage>
        <taxon>Bacteria</taxon>
        <taxon>Pseudomonadati</taxon>
        <taxon>Pseudomonadota</taxon>
        <taxon>Gammaproteobacteria</taxon>
        <taxon>Alteromonadales</taxon>
        <taxon>Moritellaceae</taxon>
        <taxon>Moritella</taxon>
    </lineage>
</organism>
<dbReference type="Proteomes" id="UP000183794">
    <property type="component" value="Unassembled WGS sequence"/>
</dbReference>
<accession>A0A1L0AKY1</accession>
<evidence type="ECO:0000313" key="1">
    <source>
        <dbReference type="EMBL" id="SGZ16543.1"/>
    </source>
</evidence>
<proteinExistence type="predicted"/>
<sequence length="118" mass="13896">MILKTQLKNLTDRNNTLLNKHASLALRIQELMHAAEYPAFNCHEAAVRQAERETIEAKKEHHATLTIVLKMLELTPLKPERFISDMERNMYENEYAKWLKDYGEHATSTKYEQLLKLK</sequence>
<name>A0A1L0AKY1_9GAMM</name>
<reference evidence="1 2" key="1">
    <citation type="submission" date="2016-11" db="EMBL/GenBank/DDBJ databases">
        <authorList>
            <person name="Jaros S."/>
            <person name="Januszkiewicz K."/>
            <person name="Wedrychowicz H."/>
        </authorList>
    </citation>
    <scope>NUCLEOTIDE SEQUENCE [LARGE SCALE GENOMIC DNA]</scope>
    <source>
        <strain evidence="1">NVI 5450</strain>
    </source>
</reference>
<gene>
    <name evidence="1" type="ORF">NVI5450_4350</name>
</gene>